<keyword evidence="7" id="KW-1185">Reference proteome</keyword>
<dbReference type="Pfam" id="PF03441">
    <property type="entry name" value="FAD_binding_7"/>
    <property type="match status" value="1"/>
</dbReference>
<dbReference type="InterPro" id="IPR036134">
    <property type="entry name" value="Crypto/Photolyase_FAD-like_sf"/>
</dbReference>
<dbReference type="GO" id="GO:0003904">
    <property type="term" value="F:deoxyribodipyrimidine photo-lyase activity"/>
    <property type="evidence" value="ECO:0007669"/>
    <property type="project" value="TreeGrafter"/>
</dbReference>
<protein>
    <submittedName>
        <fullName evidence="6">DNA photolyase</fullName>
    </submittedName>
</protein>
<sequence length="404" mass="44437">MTDTAPLPPLDRFPPTRAAGLERLRDFLPRAGADYARRRNHDMGRDAHDGVSQLSPWIRRRLITEEEVLAAVLARHSRNAAEKFVQEVVWRTFWKGWLERRPSVWTMYRAGLARALDRVATEGGLRRDWEAACHGETGIDAFDAWARELVETGYLHNHARMWFASIWIFTLRLPWELGADFFLRHLLDGDPASNTLSWRWVAGLQTKGKSYLARPDNIAKYTGGRFRPEGLATSAPPFDGPEHPPLGPAPVSDPIDPAAPTGLLLTEEDLAPGFLFESGVQPRATAFLDCTAGLSPLAVAPHVSAHVAGAMEDTAARWSERFGPVTRLGSADQIADWAAREGLAQVVTPWPCTGPAADALAGTGVLRHVRALDAAAWPHATHGFFRFKTHIPALLGQVTGRDAA</sequence>
<keyword evidence="1 3" id="KW-0285">Flavoprotein</keyword>
<dbReference type="PANTHER" id="PTHR11455">
    <property type="entry name" value="CRYPTOCHROME"/>
    <property type="match status" value="1"/>
</dbReference>
<dbReference type="Gene3D" id="1.10.579.10">
    <property type="entry name" value="DNA Cyclobutane Dipyrimidine Photolyase, subunit A, domain 3"/>
    <property type="match status" value="1"/>
</dbReference>
<dbReference type="AlphaFoldDB" id="A0A3D9BQ90"/>
<keyword evidence="2 3" id="KW-0274">FAD</keyword>
<dbReference type="Proteomes" id="UP000257131">
    <property type="component" value="Unassembled WGS sequence"/>
</dbReference>
<name>A0A3D9BQ90_9RHOB</name>
<dbReference type="InterPro" id="IPR005101">
    <property type="entry name" value="Cryptochr/Photolyase_FAD-bd"/>
</dbReference>
<feature type="domain" description="Cryptochrome/DNA photolyase FAD-binding" evidence="5">
    <location>
        <begin position="84"/>
        <end position="212"/>
    </location>
</feature>
<feature type="binding site" evidence="3">
    <location>
        <begin position="188"/>
        <end position="190"/>
    </location>
    <ligand>
        <name>FAD</name>
        <dbReference type="ChEBI" id="CHEBI:57692"/>
    </ligand>
</feature>
<evidence type="ECO:0000259" key="5">
    <source>
        <dbReference type="Pfam" id="PF03441"/>
    </source>
</evidence>
<feature type="region of interest" description="Disordered" evidence="4">
    <location>
        <begin position="223"/>
        <end position="258"/>
    </location>
</feature>
<comment type="caution">
    <text evidence="6">The sequence shown here is derived from an EMBL/GenBank/DDBJ whole genome shotgun (WGS) entry which is preliminary data.</text>
</comment>
<comment type="cofactor">
    <cofactor evidence="3">
        <name>FAD</name>
        <dbReference type="ChEBI" id="CHEBI:57692"/>
    </cofactor>
    <text evidence="3">Binds 1 FAD per subunit.</text>
</comment>
<dbReference type="InterPro" id="IPR002081">
    <property type="entry name" value="Cryptochrome/DNA_photolyase_1"/>
</dbReference>
<evidence type="ECO:0000256" key="4">
    <source>
        <dbReference type="SAM" id="MobiDB-lite"/>
    </source>
</evidence>
<dbReference type="EMBL" id="QOHR01000017">
    <property type="protein sequence ID" value="REC55637.1"/>
    <property type="molecule type" value="Genomic_DNA"/>
</dbReference>
<dbReference type="SUPFAM" id="SSF48173">
    <property type="entry name" value="Cryptochrome/photolyase FAD-binding domain"/>
    <property type="match status" value="1"/>
</dbReference>
<gene>
    <name evidence="6" type="ORF">DRV84_11520</name>
</gene>
<evidence type="ECO:0000313" key="7">
    <source>
        <dbReference type="Proteomes" id="UP000257131"/>
    </source>
</evidence>
<dbReference type="PANTHER" id="PTHR11455:SF9">
    <property type="entry name" value="CRYPTOCHROME CIRCADIAN CLOCK 5 ISOFORM X1"/>
    <property type="match status" value="1"/>
</dbReference>
<feature type="binding site" evidence="3">
    <location>
        <position position="84"/>
    </location>
    <ligand>
        <name>FAD</name>
        <dbReference type="ChEBI" id="CHEBI:57692"/>
    </ligand>
</feature>
<dbReference type="OrthoDB" id="9772484at2"/>
<dbReference type="Gene3D" id="1.25.40.80">
    <property type="match status" value="1"/>
</dbReference>
<evidence type="ECO:0000256" key="3">
    <source>
        <dbReference type="PIRSR" id="PIRSR602081-1"/>
    </source>
</evidence>
<evidence type="ECO:0000313" key="6">
    <source>
        <dbReference type="EMBL" id="REC55637.1"/>
    </source>
</evidence>
<reference evidence="6 7" key="1">
    <citation type="journal article" date="2017" name="Int. J. Syst. Evol. Microbiol.">
        <title>Rhodosalinus sediminis gen. nov., sp. nov., isolated from marine saltern.</title>
        <authorList>
            <person name="Guo L.Y."/>
            <person name="Ling S.K."/>
            <person name="Li C.M."/>
            <person name="Chen G.J."/>
            <person name="Du Z.J."/>
        </authorList>
    </citation>
    <scope>NUCLEOTIDE SEQUENCE [LARGE SCALE GENOMIC DNA]</scope>
    <source>
        <strain evidence="6 7">WDN1C137</strain>
    </source>
</reference>
<dbReference type="GO" id="GO:0003677">
    <property type="term" value="F:DNA binding"/>
    <property type="evidence" value="ECO:0007669"/>
    <property type="project" value="TreeGrafter"/>
</dbReference>
<evidence type="ECO:0000256" key="1">
    <source>
        <dbReference type="ARBA" id="ARBA00022630"/>
    </source>
</evidence>
<accession>A0A3D9BQ90</accession>
<feature type="binding site" evidence="3">
    <location>
        <position position="35"/>
    </location>
    <ligand>
        <name>FAD</name>
        <dbReference type="ChEBI" id="CHEBI:57692"/>
    </ligand>
</feature>
<dbReference type="GO" id="GO:0071949">
    <property type="term" value="F:FAD binding"/>
    <property type="evidence" value="ECO:0007669"/>
    <property type="project" value="TreeGrafter"/>
</dbReference>
<dbReference type="GO" id="GO:0009416">
    <property type="term" value="P:response to light stimulus"/>
    <property type="evidence" value="ECO:0007669"/>
    <property type="project" value="TreeGrafter"/>
</dbReference>
<evidence type="ECO:0000256" key="2">
    <source>
        <dbReference type="ARBA" id="ARBA00022827"/>
    </source>
</evidence>
<dbReference type="RefSeq" id="WP_115980775.1">
    <property type="nucleotide sequence ID" value="NZ_QOHR01000017.1"/>
</dbReference>
<organism evidence="6 7">
    <name type="scientific">Rhodosalinus sediminis</name>
    <dbReference type="NCBI Taxonomy" id="1940533"/>
    <lineage>
        <taxon>Bacteria</taxon>
        <taxon>Pseudomonadati</taxon>
        <taxon>Pseudomonadota</taxon>
        <taxon>Alphaproteobacteria</taxon>
        <taxon>Rhodobacterales</taxon>
        <taxon>Paracoccaceae</taxon>
        <taxon>Rhodosalinus</taxon>
    </lineage>
</organism>
<keyword evidence="6" id="KW-0456">Lyase</keyword>
<proteinExistence type="predicted"/>